<evidence type="ECO:0000256" key="1">
    <source>
        <dbReference type="SAM" id="Phobius"/>
    </source>
</evidence>
<sequence length="309" mass="36409">MSWNMRMKFLWEGLLSIDYLIMKVTLNFDYSYLFFKKYMISVIIPIFNAEKTIIRTLDSVKAQTIGVDIFEIIIINDGSTDESKNIIEKYIIENSTMTIQLINQSNKGVSYARNKGLKIAKGDYIALLDADDEWLPKKIEKQLTYFQDINVPIDFLATRRNNNKILFPYCVINHLAEITFKKLLIRNETQPSTVIFKRKVLENTGYFNPDQRYAEDLNYWMKVSKNNKMYILDESLVIADGGKRTFGASGLSANLSAMEQGFQRNLKEMYRVKRINFIQYILLMLFYKAKYIVLLIRTYYYNWKDRKGI</sequence>
<gene>
    <name evidence="3" type="ORF">D1631_15255</name>
</gene>
<dbReference type="Proteomes" id="UP000278775">
    <property type="component" value="Unassembled WGS sequence"/>
</dbReference>
<name>A0A3M7TJV0_9FLAO</name>
<protein>
    <submittedName>
        <fullName evidence="3">Glycosyltransferase family 2 protein</fullName>
    </submittedName>
</protein>
<keyword evidence="1" id="KW-1133">Transmembrane helix</keyword>
<dbReference type="GO" id="GO:0016758">
    <property type="term" value="F:hexosyltransferase activity"/>
    <property type="evidence" value="ECO:0007669"/>
    <property type="project" value="UniProtKB-ARBA"/>
</dbReference>
<dbReference type="OrthoDB" id="597270at2"/>
<dbReference type="AlphaFoldDB" id="A0A3M7TJV0"/>
<comment type="caution">
    <text evidence="3">The sequence shown here is derived from an EMBL/GenBank/DDBJ whole genome shotgun (WGS) entry which is preliminary data.</text>
</comment>
<evidence type="ECO:0000313" key="3">
    <source>
        <dbReference type="EMBL" id="RNA63187.1"/>
    </source>
</evidence>
<feature type="domain" description="Glycosyltransferase 2-like" evidence="2">
    <location>
        <begin position="41"/>
        <end position="164"/>
    </location>
</feature>
<dbReference type="InterPro" id="IPR029044">
    <property type="entry name" value="Nucleotide-diphossugar_trans"/>
</dbReference>
<keyword evidence="1" id="KW-0812">Transmembrane</keyword>
<evidence type="ECO:0000259" key="2">
    <source>
        <dbReference type="Pfam" id="PF00535"/>
    </source>
</evidence>
<dbReference type="PANTHER" id="PTHR22916:SF3">
    <property type="entry name" value="UDP-GLCNAC:BETAGAL BETA-1,3-N-ACETYLGLUCOSAMINYLTRANSFERASE-LIKE PROTEIN 1"/>
    <property type="match status" value="1"/>
</dbReference>
<dbReference type="Pfam" id="PF00535">
    <property type="entry name" value="Glycos_transf_2"/>
    <property type="match status" value="1"/>
</dbReference>
<dbReference type="EMBL" id="QWIU01000002">
    <property type="protein sequence ID" value="RNA63187.1"/>
    <property type="molecule type" value="Genomic_DNA"/>
</dbReference>
<feature type="transmembrane region" description="Helical" evidence="1">
    <location>
        <begin position="277"/>
        <end position="300"/>
    </location>
</feature>
<dbReference type="InterPro" id="IPR001173">
    <property type="entry name" value="Glyco_trans_2-like"/>
</dbReference>
<accession>A0A3M7TJV0</accession>
<dbReference type="CDD" id="cd00761">
    <property type="entry name" value="Glyco_tranf_GTA_type"/>
    <property type="match status" value="1"/>
</dbReference>
<reference evidence="3 4" key="1">
    <citation type="submission" date="2018-08" db="EMBL/GenBank/DDBJ databases">
        <title>Chryseobacterium nematophagum: a novel matrix digesting pathogen of nematodes.</title>
        <authorList>
            <person name="Page A."/>
            <person name="Roberts M."/>
            <person name="Felix M.-A."/>
            <person name="Weir W."/>
        </authorList>
    </citation>
    <scope>NUCLEOTIDE SEQUENCE [LARGE SCALE GENOMIC DNA]</scope>
    <source>
        <strain evidence="3 4">JUb129</strain>
    </source>
</reference>
<dbReference type="SUPFAM" id="SSF53448">
    <property type="entry name" value="Nucleotide-diphospho-sugar transferases"/>
    <property type="match status" value="1"/>
</dbReference>
<keyword evidence="3" id="KW-0808">Transferase</keyword>
<dbReference type="Gene3D" id="3.90.550.10">
    <property type="entry name" value="Spore Coat Polysaccharide Biosynthesis Protein SpsA, Chain A"/>
    <property type="match status" value="1"/>
</dbReference>
<dbReference type="PANTHER" id="PTHR22916">
    <property type="entry name" value="GLYCOSYLTRANSFERASE"/>
    <property type="match status" value="1"/>
</dbReference>
<organism evidence="3 4">
    <name type="scientific">Chryseobacterium nematophagum</name>
    <dbReference type="NCBI Taxonomy" id="2305228"/>
    <lineage>
        <taxon>Bacteria</taxon>
        <taxon>Pseudomonadati</taxon>
        <taxon>Bacteroidota</taxon>
        <taxon>Flavobacteriia</taxon>
        <taxon>Flavobacteriales</taxon>
        <taxon>Weeksellaceae</taxon>
        <taxon>Chryseobacterium group</taxon>
        <taxon>Chryseobacterium</taxon>
    </lineage>
</organism>
<evidence type="ECO:0000313" key="4">
    <source>
        <dbReference type="Proteomes" id="UP000278775"/>
    </source>
</evidence>
<proteinExistence type="predicted"/>
<keyword evidence="1" id="KW-0472">Membrane</keyword>